<comment type="similarity">
    <text evidence="1">Belongs to the AAA ATPase family.</text>
</comment>
<keyword evidence="6" id="KW-1185">Reference proteome</keyword>
<dbReference type="Pfam" id="PF00004">
    <property type="entry name" value="AAA"/>
    <property type="match status" value="1"/>
</dbReference>
<dbReference type="InterPro" id="IPR003959">
    <property type="entry name" value="ATPase_AAA_core"/>
</dbReference>
<proteinExistence type="inferred from homology"/>
<dbReference type="GO" id="GO:0016887">
    <property type="term" value="F:ATP hydrolysis activity"/>
    <property type="evidence" value="ECO:0007669"/>
    <property type="project" value="InterPro"/>
</dbReference>
<dbReference type="InterPro" id="IPR027417">
    <property type="entry name" value="P-loop_NTPase"/>
</dbReference>
<feature type="domain" description="AAA+ ATPase" evidence="4">
    <location>
        <begin position="358"/>
        <end position="497"/>
    </location>
</feature>
<dbReference type="Proteomes" id="UP000308901">
    <property type="component" value="Unassembled WGS sequence"/>
</dbReference>
<comment type="caution">
    <text evidence="5">The sequence shown here is derived from an EMBL/GenBank/DDBJ whole genome shotgun (WGS) entry which is preliminary data.</text>
</comment>
<accession>A0A5R8Y271</accession>
<evidence type="ECO:0000256" key="1">
    <source>
        <dbReference type="ARBA" id="ARBA00006914"/>
    </source>
</evidence>
<sequence length="579" mass="67181">MNEIIDFIKAKNVEETTFFKHLKCSNEEAKILQYITKEYTTGRETLIVIDILAEFYDVKNFEHLHHVEKIKSLLGLGWLVQNSFDHIKLSDMSRLELLNSAVTLSPAYLKLLEKGSLEFVLPEVKSYADHLEYLQDQFFKIDLAQQLNLVKRNFDENSPNINRLKTKLTLLENRIRDRLKETSNEIMIEDFFKTNDLNEQEQMLFLALLKEEYSGGDGTIRDMNSLIELVSSDDYEKIKYRSLLEESSKLISNGLVDYDEVLTPFGGINRNFYIPEDVLYKISHPNPNKKKSRNRRVKLESLIEEQSTFELISTNKSLDDVVLNTKTREILNALLKQMDKTVFNRLKQWGLKDKKSGIEARIIFYGFAGTGKTLTALALAKSLKRQVLSFDCSKVLSMYVGESEKNVRAIFDKYYELKEKSKTEPILLLNEADQFLSSRTTSSTSGSEKMHNQMQNIFLEQIERFDGILIATTNLLESLDKAFSRRFNYKIEFKKPNLEQRVDLWEKLLPEKLPLDSEFDINVLAKHELTGGQIEMVIKNTAFKIAVNDEPIFTVKAFEEQIEKEKKGQFDSENKVGFF</sequence>
<dbReference type="InterPro" id="IPR050221">
    <property type="entry name" value="26S_Proteasome_ATPase"/>
</dbReference>
<dbReference type="AlphaFoldDB" id="A0A5R8Y271"/>
<dbReference type="EMBL" id="VANU01000003">
    <property type="protein sequence ID" value="TLP38565.1"/>
    <property type="molecule type" value="Genomic_DNA"/>
</dbReference>
<dbReference type="PANTHER" id="PTHR23073">
    <property type="entry name" value="26S PROTEASOME REGULATORY SUBUNIT"/>
    <property type="match status" value="1"/>
</dbReference>
<dbReference type="SUPFAM" id="SSF52540">
    <property type="entry name" value="P-loop containing nucleoside triphosphate hydrolases"/>
    <property type="match status" value="1"/>
</dbReference>
<keyword evidence="3 5" id="KW-0067">ATP-binding</keyword>
<evidence type="ECO:0000256" key="2">
    <source>
        <dbReference type="ARBA" id="ARBA00022741"/>
    </source>
</evidence>
<evidence type="ECO:0000313" key="5">
    <source>
        <dbReference type="EMBL" id="TLP38565.1"/>
    </source>
</evidence>
<dbReference type="SMART" id="SM00382">
    <property type="entry name" value="AAA"/>
    <property type="match status" value="1"/>
</dbReference>
<protein>
    <submittedName>
        <fullName evidence="5">ATP-binding protein</fullName>
    </submittedName>
</protein>
<dbReference type="Gene3D" id="3.40.50.300">
    <property type="entry name" value="P-loop containing nucleotide triphosphate hydrolases"/>
    <property type="match status" value="1"/>
</dbReference>
<dbReference type="CDD" id="cd19481">
    <property type="entry name" value="RecA-like_protease"/>
    <property type="match status" value="1"/>
</dbReference>
<evidence type="ECO:0000259" key="4">
    <source>
        <dbReference type="SMART" id="SM00382"/>
    </source>
</evidence>
<dbReference type="GO" id="GO:0005524">
    <property type="term" value="F:ATP binding"/>
    <property type="evidence" value="ECO:0007669"/>
    <property type="project" value="UniProtKB-KW"/>
</dbReference>
<keyword evidence="2" id="KW-0547">Nucleotide-binding</keyword>
<dbReference type="InterPro" id="IPR003593">
    <property type="entry name" value="AAA+_ATPase"/>
</dbReference>
<evidence type="ECO:0000313" key="6">
    <source>
        <dbReference type="Proteomes" id="UP000308901"/>
    </source>
</evidence>
<name>A0A5R8Y271_9BACT</name>
<dbReference type="OrthoDB" id="9802352at2"/>
<reference evidence="5 6" key="1">
    <citation type="submission" date="2019-05" db="EMBL/GenBank/DDBJ databases">
        <title>Arcobacter sp. nov., isolated from sea sediment.</title>
        <authorList>
            <person name="Kim W."/>
        </authorList>
    </citation>
    <scope>NUCLEOTIDE SEQUENCE [LARGE SCALE GENOMIC DNA]</scope>
    <source>
        <strain evidence="5 6">CAU 1517</strain>
    </source>
</reference>
<dbReference type="RefSeq" id="WP_138152560.1">
    <property type="nucleotide sequence ID" value="NZ_CBDDKQ010000002.1"/>
</dbReference>
<evidence type="ECO:0000256" key="3">
    <source>
        <dbReference type="ARBA" id="ARBA00022840"/>
    </source>
</evidence>
<organism evidence="5 6">
    <name type="scientific">Arcobacter arenosus</name>
    <dbReference type="NCBI Taxonomy" id="2576037"/>
    <lineage>
        <taxon>Bacteria</taxon>
        <taxon>Pseudomonadati</taxon>
        <taxon>Campylobacterota</taxon>
        <taxon>Epsilonproteobacteria</taxon>
        <taxon>Campylobacterales</taxon>
        <taxon>Arcobacteraceae</taxon>
        <taxon>Arcobacter</taxon>
    </lineage>
</organism>
<gene>
    <name evidence="5" type="ORF">FDK22_08885</name>
</gene>